<keyword evidence="4" id="KW-1133">Transmembrane helix</keyword>
<reference evidence="6" key="2">
    <citation type="submission" date="2023-01" db="EMBL/GenBank/DDBJ databases">
        <title>Draft genome sequence of Agaribacter marinus strain NBRC 110023.</title>
        <authorList>
            <person name="Sun Q."/>
            <person name="Mori K."/>
        </authorList>
    </citation>
    <scope>NUCLEOTIDE SEQUENCE</scope>
    <source>
        <strain evidence="6">NBRC 110023</strain>
    </source>
</reference>
<dbReference type="AlphaFoldDB" id="A0AA37SVS1"/>
<keyword evidence="3" id="KW-0804">Transcription</keyword>
<evidence type="ECO:0000256" key="4">
    <source>
        <dbReference type="SAM" id="Phobius"/>
    </source>
</evidence>
<dbReference type="GO" id="GO:0003700">
    <property type="term" value="F:DNA-binding transcription factor activity"/>
    <property type="evidence" value="ECO:0007669"/>
    <property type="project" value="InterPro"/>
</dbReference>
<sequence length="176" mass="20224">MCAGLIFQKWELYYGGASSTAIIWAYALFRNIHLNRLKFKQTPNLQYSLQKRDICDENINTGISSEQMLVDKITNYILSNYQKNINLNDVIDETGISRSKATKVFKEVTKSTINEYLTMVRIEHAKSLLLTKSVTVTAFDVGFNNPSYFTTVFKKYTKQSPTEYQHRAKKPNAISV</sequence>
<dbReference type="PANTHER" id="PTHR43280">
    <property type="entry name" value="ARAC-FAMILY TRANSCRIPTIONAL REGULATOR"/>
    <property type="match status" value="1"/>
</dbReference>
<dbReference type="PANTHER" id="PTHR43280:SF2">
    <property type="entry name" value="HTH-TYPE TRANSCRIPTIONAL REGULATOR EXSA"/>
    <property type="match status" value="1"/>
</dbReference>
<dbReference type="Gene3D" id="1.10.10.60">
    <property type="entry name" value="Homeodomain-like"/>
    <property type="match status" value="2"/>
</dbReference>
<organism evidence="6 7">
    <name type="scientific">Agaribacter marinus</name>
    <dbReference type="NCBI Taxonomy" id="1431249"/>
    <lineage>
        <taxon>Bacteria</taxon>
        <taxon>Pseudomonadati</taxon>
        <taxon>Pseudomonadota</taxon>
        <taxon>Gammaproteobacteria</taxon>
        <taxon>Alteromonadales</taxon>
        <taxon>Alteromonadaceae</taxon>
        <taxon>Agaribacter</taxon>
    </lineage>
</organism>
<dbReference type="InterPro" id="IPR018060">
    <property type="entry name" value="HTH_AraC"/>
</dbReference>
<dbReference type="SMART" id="SM00342">
    <property type="entry name" value="HTH_ARAC"/>
    <property type="match status" value="1"/>
</dbReference>
<dbReference type="GO" id="GO:0043565">
    <property type="term" value="F:sequence-specific DNA binding"/>
    <property type="evidence" value="ECO:0007669"/>
    <property type="project" value="InterPro"/>
</dbReference>
<evidence type="ECO:0000313" key="6">
    <source>
        <dbReference type="EMBL" id="GLR70362.1"/>
    </source>
</evidence>
<dbReference type="InterPro" id="IPR009057">
    <property type="entry name" value="Homeodomain-like_sf"/>
</dbReference>
<evidence type="ECO:0000256" key="3">
    <source>
        <dbReference type="ARBA" id="ARBA00023163"/>
    </source>
</evidence>
<name>A0AA37SVS1_9ALTE</name>
<dbReference type="EMBL" id="BSOT01000005">
    <property type="protein sequence ID" value="GLR70362.1"/>
    <property type="molecule type" value="Genomic_DNA"/>
</dbReference>
<dbReference type="PROSITE" id="PS00041">
    <property type="entry name" value="HTH_ARAC_FAMILY_1"/>
    <property type="match status" value="1"/>
</dbReference>
<comment type="caution">
    <text evidence="6">The sequence shown here is derived from an EMBL/GenBank/DDBJ whole genome shotgun (WGS) entry which is preliminary data.</text>
</comment>
<dbReference type="Pfam" id="PF12833">
    <property type="entry name" value="HTH_18"/>
    <property type="match status" value="1"/>
</dbReference>
<evidence type="ECO:0000259" key="5">
    <source>
        <dbReference type="PROSITE" id="PS01124"/>
    </source>
</evidence>
<keyword evidence="4" id="KW-0812">Transmembrane</keyword>
<reference evidence="6" key="1">
    <citation type="journal article" date="2014" name="Int. J. Syst. Evol. Microbiol.">
        <title>Complete genome sequence of Corynebacterium casei LMG S-19264T (=DSM 44701T), isolated from a smear-ripened cheese.</title>
        <authorList>
            <consortium name="US DOE Joint Genome Institute (JGI-PGF)"/>
            <person name="Walter F."/>
            <person name="Albersmeier A."/>
            <person name="Kalinowski J."/>
            <person name="Ruckert C."/>
        </authorList>
    </citation>
    <scope>NUCLEOTIDE SEQUENCE</scope>
    <source>
        <strain evidence="6">NBRC 110023</strain>
    </source>
</reference>
<keyword evidence="4" id="KW-0472">Membrane</keyword>
<evidence type="ECO:0000313" key="7">
    <source>
        <dbReference type="Proteomes" id="UP001156601"/>
    </source>
</evidence>
<evidence type="ECO:0000256" key="2">
    <source>
        <dbReference type="ARBA" id="ARBA00023125"/>
    </source>
</evidence>
<feature type="domain" description="HTH araC/xylS-type" evidence="5">
    <location>
        <begin position="71"/>
        <end position="167"/>
    </location>
</feature>
<keyword evidence="7" id="KW-1185">Reference proteome</keyword>
<proteinExistence type="predicted"/>
<dbReference type="SUPFAM" id="SSF46689">
    <property type="entry name" value="Homeodomain-like"/>
    <property type="match status" value="1"/>
</dbReference>
<protein>
    <recommendedName>
        <fullName evidence="5">HTH araC/xylS-type domain-containing protein</fullName>
    </recommendedName>
</protein>
<gene>
    <name evidence="6" type="ORF">GCM10007852_12700</name>
</gene>
<dbReference type="InterPro" id="IPR018062">
    <property type="entry name" value="HTH_AraC-typ_CS"/>
</dbReference>
<dbReference type="Proteomes" id="UP001156601">
    <property type="component" value="Unassembled WGS sequence"/>
</dbReference>
<feature type="transmembrane region" description="Helical" evidence="4">
    <location>
        <begin position="12"/>
        <end position="29"/>
    </location>
</feature>
<accession>A0AA37SVS1</accession>
<keyword evidence="1" id="KW-0805">Transcription regulation</keyword>
<dbReference type="PROSITE" id="PS01124">
    <property type="entry name" value="HTH_ARAC_FAMILY_2"/>
    <property type="match status" value="1"/>
</dbReference>
<evidence type="ECO:0000256" key="1">
    <source>
        <dbReference type="ARBA" id="ARBA00023015"/>
    </source>
</evidence>
<keyword evidence="2" id="KW-0238">DNA-binding</keyword>